<accession>A0A382ZWM8</accession>
<feature type="region of interest" description="Disordered" evidence="1">
    <location>
        <begin position="63"/>
        <end position="82"/>
    </location>
</feature>
<sequence>MENDMSKKNQTKKGKEKKIPERELLYDKYYLIDEKKCLYGELNGDGIYYRIKGGKAFVRQNARSADDNSAWAGPPITFSRRK</sequence>
<dbReference type="EMBL" id="UINC01186721">
    <property type="protein sequence ID" value="SVD99078.1"/>
    <property type="molecule type" value="Genomic_DNA"/>
</dbReference>
<proteinExistence type="predicted"/>
<name>A0A382ZWM8_9ZZZZ</name>
<gene>
    <name evidence="2" type="ORF">METZ01_LOCUS451932</name>
</gene>
<evidence type="ECO:0000256" key="1">
    <source>
        <dbReference type="SAM" id="MobiDB-lite"/>
    </source>
</evidence>
<evidence type="ECO:0000313" key="2">
    <source>
        <dbReference type="EMBL" id="SVD99078.1"/>
    </source>
</evidence>
<organism evidence="2">
    <name type="scientific">marine metagenome</name>
    <dbReference type="NCBI Taxonomy" id="408172"/>
    <lineage>
        <taxon>unclassified sequences</taxon>
        <taxon>metagenomes</taxon>
        <taxon>ecological metagenomes</taxon>
    </lineage>
</organism>
<dbReference type="AlphaFoldDB" id="A0A382ZWM8"/>
<reference evidence="2" key="1">
    <citation type="submission" date="2018-05" db="EMBL/GenBank/DDBJ databases">
        <authorList>
            <person name="Lanie J.A."/>
            <person name="Ng W.-L."/>
            <person name="Kazmierczak K.M."/>
            <person name="Andrzejewski T.M."/>
            <person name="Davidsen T.M."/>
            <person name="Wayne K.J."/>
            <person name="Tettelin H."/>
            <person name="Glass J.I."/>
            <person name="Rusch D."/>
            <person name="Podicherti R."/>
            <person name="Tsui H.-C.T."/>
            <person name="Winkler M.E."/>
        </authorList>
    </citation>
    <scope>NUCLEOTIDE SEQUENCE</scope>
</reference>
<protein>
    <submittedName>
        <fullName evidence="2">Uncharacterized protein</fullName>
    </submittedName>
</protein>